<name>A0A2B7WKJ5_9EURO</name>
<feature type="compositionally biased region" description="Acidic residues" evidence="4">
    <location>
        <begin position="358"/>
        <end position="373"/>
    </location>
</feature>
<keyword evidence="6" id="KW-1185">Reference proteome</keyword>
<feature type="repeat" description="WD" evidence="3">
    <location>
        <begin position="77"/>
        <end position="118"/>
    </location>
</feature>
<keyword evidence="2" id="KW-0677">Repeat</keyword>
<dbReference type="PANTHER" id="PTHR19848">
    <property type="entry name" value="WD40 REPEAT PROTEIN"/>
    <property type="match status" value="1"/>
</dbReference>
<proteinExistence type="predicted"/>
<dbReference type="InterPro" id="IPR036322">
    <property type="entry name" value="WD40_repeat_dom_sf"/>
</dbReference>
<feature type="compositionally biased region" description="Basic and acidic residues" evidence="4">
    <location>
        <begin position="1"/>
        <end position="10"/>
    </location>
</feature>
<dbReference type="SMART" id="SM00320">
    <property type="entry name" value="WD40"/>
    <property type="match status" value="6"/>
</dbReference>
<dbReference type="Pfam" id="PF00400">
    <property type="entry name" value="WD40"/>
    <property type="match status" value="3"/>
</dbReference>
<dbReference type="InterPro" id="IPR019775">
    <property type="entry name" value="WD40_repeat_CS"/>
</dbReference>
<feature type="repeat" description="WD" evidence="3">
    <location>
        <begin position="119"/>
        <end position="162"/>
    </location>
</feature>
<dbReference type="AlphaFoldDB" id="A0A2B7WKJ5"/>
<dbReference type="PROSITE" id="PS50082">
    <property type="entry name" value="WD_REPEATS_2"/>
    <property type="match status" value="3"/>
</dbReference>
<keyword evidence="1 3" id="KW-0853">WD repeat</keyword>
<organism evidence="5 6">
    <name type="scientific">Helicocarpus griseus UAMH5409</name>
    <dbReference type="NCBI Taxonomy" id="1447875"/>
    <lineage>
        <taxon>Eukaryota</taxon>
        <taxon>Fungi</taxon>
        <taxon>Dikarya</taxon>
        <taxon>Ascomycota</taxon>
        <taxon>Pezizomycotina</taxon>
        <taxon>Eurotiomycetes</taxon>
        <taxon>Eurotiomycetidae</taxon>
        <taxon>Onygenales</taxon>
        <taxon>Ajellomycetaceae</taxon>
        <taxon>Helicocarpus</taxon>
    </lineage>
</organism>
<dbReference type="FunFam" id="2.130.10.10:FF:001196">
    <property type="entry name" value="WD repeat protein (AFU_orthologue AFUA_1G12380)"/>
    <property type="match status" value="1"/>
</dbReference>
<feature type="region of interest" description="Disordered" evidence="4">
    <location>
        <begin position="1"/>
        <end position="32"/>
    </location>
</feature>
<feature type="repeat" description="WD" evidence="3">
    <location>
        <begin position="257"/>
        <end position="298"/>
    </location>
</feature>
<dbReference type="SUPFAM" id="SSF50978">
    <property type="entry name" value="WD40 repeat-like"/>
    <property type="match status" value="1"/>
</dbReference>
<evidence type="ECO:0000313" key="5">
    <source>
        <dbReference type="EMBL" id="PGG99893.1"/>
    </source>
</evidence>
<reference evidence="5 6" key="1">
    <citation type="submission" date="2017-10" db="EMBL/GenBank/DDBJ databases">
        <title>Comparative genomics in systemic dimorphic fungi from Ajellomycetaceae.</title>
        <authorList>
            <person name="Munoz J.F."/>
            <person name="Mcewen J.G."/>
            <person name="Clay O.K."/>
            <person name="Cuomo C.A."/>
        </authorList>
    </citation>
    <scope>NUCLEOTIDE SEQUENCE [LARGE SCALE GENOMIC DNA]</scope>
    <source>
        <strain evidence="5 6">UAMH5409</strain>
    </source>
</reference>
<dbReference type="InterPro" id="IPR015943">
    <property type="entry name" value="WD40/YVTN_repeat-like_dom_sf"/>
</dbReference>
<dbReference type="Proteomes" id="UP000223968">
    <property type="component" value="Unassembled WGS sequence"/>
</dbReference>
<evidence type="ECO:0000256" key="2">
    <source>
        <dbReference type="ARBA" id="ARBA00022737"/>
    </source>
</evidence>
<dbReference type="PROSITE" id="PS00678">
    <property type="entry name" value="WD_REPEATS_1"/>
    <property type="match status" value="2"/>
</dbReference>
<dbReference type="InterPro" id="IPR001680">
    <property type="entry name" value="WD40_rpt"/>
</dbReference>
<evidence type="ECO:0000256" key="3">
    <source>
        <dbReference type="PROSITE-ProRule" id="PRU00221"/>
    </source>
</evidence>
<evidence type="ECO:0000313" key="6">
    <source>
        <dbReference type="Proteomes" id="UP000223968"/>
    </source>
</evidence>
<dbReference type="STRING" id="1447875.A0A2B7WKJ5"/>
<sequence>MAQSSHRDDFFQTTTSLQETRRKAEKSSNTEGNPIKLQSKLLAIAPDPRSPGAVYVAESAGLLRKVVLETGKTTALYKGPTAPLTSICFSPDGATVFAGCWDKTIWSWDVASRTPKQKYQGHTDFVKTLISVRIGNDDLLVSGGADADIIVWNIHTGERLHVFQDYIRGVLDLAIDPMISDEDPAQITVFSSSSDRSIRRFRLSSPLKEQTQSDPILEHETSVNKLFFDADGDLWTASSDKTAKCLSRESKWKADTTLQHPDFVRDVVVHEQGGWVVTACRDEEVRVWNRATEKLHHTYSGHFEEVTGLLLVGATVVSISIDATIRQWSLDQAQLEVAKAKAEGSLQEEEVKNPQEALTEEEERELAELMGDD</sequence>
<dbReference type="OrthoDB" id="6262491at2759"/>
<dbReference type="PANTHER" id="PTHR19848:SF8">
    <property type="entry name" value="F-BOX AND WD REPEAT DOMAIN CONTAINING 7"/>
    <property type="match status" value="1"/>
</dbReference>
<protein>
    <submittedName>
        <fullName evidence="5">Uncharacterized protein</fullName>
    </submittedName>
</protein>
<evidence type="ECO:0000256" key="4">
    <source>
        <dbReference type="SAM" id="MobiDB-lite"/>
    </source>
</evidence>
<feature type="compositionally biased region" description="Basic and acidic residues" evidence="4">
    <location>
        <begin position="19"/>
        <end position="28"/>
    </location>
</feature>
<feature type="region of interest" description="Disordered" evidence="4">
    <location>
        <begin position="341"/>
        <end position="373"/>
    </location>
</feature>
<dbReference type="EMBL" id="PDNB01000195">
    <property type="protein sequence ID" value="PGG99893.1"/>
    <property type="molecule type" value="Genomic_DNA"/>
</dbReference>
<gene>
    <name evidence="5" type="ORF">AJ79_08375</name>
</gene>
<dbReference type="Gene3D" id="2.130.10.10">
    <property type="entry name" value="YVTN repeat-like/Quinoprotein amine dehydrogenase"/>
    <property type="match status" value="2"/>
</dbReference>
<evidence type="ECO:0000256" key="1">
    <source>
        <dbReference type="ARBA" id="ARBA00022574"/>
    </source>
</evidence>
<accession>A0A2B7WKJ5</accession>
<comment type="caution">
    <text evidence="5">The sequence shown here is derived from an EMBL/GenBank/DDBJ whole genome shotgun (WGS) entry which is preliminary data.</text>
</comment>